<reference evidence="1" key="1">
    <citation type="journal article" date="2019" name="Sci. Rep.">
        <title>Draft genome of Tanacetum cinerariifolium, the natural source of mosquito coil.</title>
        <authorList>
            <person name="Yamashiro T."/>
            <person name="Shiraishi A."/>
            <person name="Satake H."/>
            <person name="Nakayama K."/>
        </authorList>
    </citation>
    <scope>NUCLEOTIDE SEQUENCE</scope>
</reference>
<organism evidence="1">
    <name type="scientific">Tanacetum cinerariifolium</name>
    <name type="common">Dalmatian daisy</name>
    <name type="synonym">Chrysanthemum cinerariifolium</name>
    <dbReference type="NCBI Taxonomy" id="118510"/>
    <lineage>
        <taxon>Eukaryota</taxon>
        <taxon>Viridiplantae</taxon>
        <taxon>Streptophyta</taxon>
        <taxon>Embryophyta</taxon>
        <taxon>Tracheophyta</taxon>
        <taxon>Spermatophyta</taxon>
        <taxon>Magnoliopsida</taxon>
        <taxon>eudicotyledons</taxon>
        <taxon>Gunneridae</taxon>
        <taxon>Pentapetalae</taxon>
        <taxon>asterids</taxon>
        <taxon>campanulids</taxon>
        <taxon>Asterales</taxon>
        <taxon>Asteraceae</taxon>
        <taxon>Asteroideae</taxon>
        <taxon>Anthemideae</taxon>
        <taxon>Anthemidinae</taxon>
        <taxon>Tanacetum</taxon>
    </lineage>
</organism>
<name>A0A699X443_TANCI</name>
<feature type="non-terminal residue" evidence="1">
    <location>
        <position position="106"/>
    </location>
</feature>
<sequence>ALDRGDRAAVILHREREAGEDALAIDEDGAGAAGTLVASLLGARQMQRFAQQIEQRHPRIGRHRYRCPIDHERHRNLRLAVGMLIILPNWRFVQGRNASSRRWPHR</sequence>
<dbReference type="AlphaFoldDB" id="A0A699X443"/>
<comment type="caution">
    <text evidence="1">The sequence shown here is derived from an EMBL/GenBank/DDBJ whole genome shotgun (WGS) entry which is preliminary data.</text>
</comment>
<feature type="non-terminal residue" evidence="1">
    <location>
        <position position="1"/>
    </location>
</feature>
<gene>
    <name evidence="1" type="ORF">Tci_924635</name>
</gene>
<evidence type="ECO:0000313" key="1">
    <source>
        <dbReference type="EMBL" id="GFD52666.1"/>
    </source>
</evidence>
<proteinExistence type="predicted"/>
<protein>
    <submittedName>
        <fullName evidence="1">Uncharacterized protein</fullName>
    </submittedName>
</protein>
<dbReference type="EMBL" id="BKCJ011784946">
    <property type="protein sequence ID" value="GFD52666.1"/>
    <property type="molecule type" value="Genomic_DNA"/>
</dbReference>
<accession>A0A699X443</accession>